<reference evidence="1 2" key="1">
    <citation type="submission" date="2017-01" db="EMBL/GenBank/DDBJ databases">
        <authorList>
            <person name="Erauso G."/>
        </authorList>
    </citation>
    <scope>NUCLEOTIDE SEQUENCE [LARGE SCALE GENOMIC DNA]</scope>
    <source>
        <strain evidence="1">MESINF1</strain>
    </source>
</reference>
<keyword evidence="2" id="KW-1185">Reference proteome</keyword>
<evidence type="ECO:0000313" key="2">
    <source>
        <dbReference type="Proteomes" id="UP000250796"/>
    </source>
</evidence>
<dbReference type="EMBL" id="LS974202">
    <property type="protein sequence ID" value="SSC12105.1"/>
    <property type="molecule type" value="Genomic_DNA"/>
</dbReference>
<proteinExistence type="predicted"/>
<name>A0A7Z7PNN1_9BACT</name>
<dbReference type="AlphaFoldDB" id="A0A7Z7PNN1"/>
<sequence>MNLLKKESNQLFFCYTKMVCDF</sequence>
<dbReference type="KEGG" id="minf:MESINF_0656"/>
<gene>
    <name evidence="1" type="ORF">MESINF_0656</name>
</gene>
<organism evidence="1 2">
    <name type="scientific">Mesotoga infera</name>
    <dbReference type="NCBI Taxonomy" id="1236046"/>
    <lineage>
        <taxon>Bacteria</taxon>
        <taxon>Thermotogati</taxon>
        <taxon>Thermotogota</taxon>
        <taxon>Thermotogae</taxon>
        <taxon>Kosmotogales</taxon>
        <taxon>Kosmotogaceae</taxon>
        <taxon>Mesotoga</taxon>
    </lineage>
</organism>
<dbReference type="Proteomes" id="UP000250796">
    <property type="component" value="Chromosome MESINF"/>
</dbReference>
<protein>
    <submittedName>
        <fullName evidence="1">Uncharacterized protein</fullName>
    </submittedName>
</protein>
<evidence type="ECO:0000313" key="1">
    <source>
        <dbReference type="EMBL" id="SSC12105.1"/>
    </source>
</evidence>
<accession>A0A7Z7PNN1</accession>